<keyword evidence="3" id="KW-1185">Reference proteome</keyword>
<organism evidence="2 3">
    <name type="scientific">Legionella donaldsonii</name>
    <dbReference type="NCBI Taxonomy" id="45060"/>
    <lineage>
        <taxon>Bacteria</taxon>
        <taxon>Pseudomonadati</taxon>
        <taxon>Pseudomonadota</taxon>
        <taxon>Gammaproteobacteria</taxon>
        <taxon>Legionellales</taxon>
        <taxon>Legionellaceae</taxon>
        <taxon>Legionella</taxon>
    </lineage>
</organism>
<feature type="compositionally biased region" description="Polar residues" evidence="1">
    <location>
        <begin position="26"/>
        <end position="36"/>
    </location>
</feature>
<sequence>MLSPVARNAERSLDGAERNQGIHSPKQPTQFGLTSHTQVSRACAIIRLLNQ</sequence>
<evidence type="ECO:0000313" key="2">
    <source>
        <dbReference type="EMBL" id="STX41057.1"/>
    </source>
</evidence>
<gene>
    <name evidence="2" type="ORF">NCTC13292_00676</name>
</gene>
<evidence type="ECO:0000313" key="3">
    <source>
        <dbReference type="Proteomes" id="UP000254677"/>
    </source>
</evidence>
<dbReference type="Proteomes" id="UP000254677">
    <property type="component" value="Unassembled WGS sequence"/>
</dbReference>
<reference evidence="2 3" key="1">
    <citation type="submission" date="2018-06" db="EMBL/GenBank/DDBJ databases">
        <authorList>
            <consortium name="Pathogen Informatics"/>
            <person name="Doyle S."/>
        </authorList>
    </citation>
    <scope>NUCLEOTIDE SEQUENCE [LARGE SCALE GENOMIC DNA]</scope>
    <source>
        <strain evidence="2 3">NCTC13292</strain>
    </source>
</reference>
<name>A0A378J2C0_9GAMM</name>
<protein>
    <submittedName>
        <fullName evidence="2">Uncharacterized protein</fullName>
    </submittedName>
</protein>
<feature type="region of interest" description="Disordered" evidence="1">
    <location>
        <begin position="1"/>
        <end position="36"/>
    </location>
</feature>
<accession>A0A378J2C0</accession>
<dbReference type="AlphaFoldDB" id="A0A378J2C0"/>
<dbReference type="EMBL" id="UGOA01000001">
    <property type="protein sequence ID" value="STX41057.1"/>
    <property type="molecule type" value="Genomic_DNA"/>
</dbReference>
<proteinExistence type="predicted"/>
<feature type="compositionally biased region" description="Basic and acidic residues" evidence="1">
    <location>
        <begin position="8"/>
        <end position="17"/>
    </location>
</feature>
<evidence type="ECO:0000256" key="1">
    <source>
        <dbReference type="SAM" id="MobiDB-lite"/>
    </source>
</evidence>